<reference evidence="8 9" key="1">
    <citation type="journal article" date="2020" name="IScience">
        <title>Genome Sequencing of the Endangered Kingdonia uniflora (Circaeasteraceae, Ranunculales) Reveals Potential Mechanisms of Evolutionary Specialization.</title>
        <authorList>
            <person name="Sun Y."/>
            <person name="Deng T."/>
            <person name="Zhang A."/>
            <person name="Moore M.J."/>
            <person name="Landis J.B."/>
            <person name="Lin N."/>
            <person name="Zhang H."/>
            <person name="Zhang X."/>
            <person name="Huang J."/>
            <person name="Zhang X."/>
            <person name="Sun H."/>
            <person name="Wang H."/>
        </authorList>
    </citation>
    <scope>NUCLEOTIDE SEQUENCE [LARGE SCALE GENOMIC DNA]</scope>
    <source>
        <strain evidence="8">TB1705</strain>
        <tissue evidence="8">Leaf</tissue>
    </source>
</reference>
<dbReference type="PANTHER" id="PTHR11266">
    <property type="entry name" value="PEROXISOMAL MEMBRANE PROTEIN 2, PXMP2 MPV17"/>
    <property type="match status" value="1"/>
</dbReference>
<evidence type="ECO:0000256" key="4">
    <source>
        <dbReference type="ARBA" id="ARBA00022989"/>
    </source>
</evidence>
<evidence type="ECO:0000256" key="1">
    <source>
        <dbReference type="ARBA" id="ARBA00004141"/>
    </source>
</evidence>
<keyword evidence="3" id="KW-0812">Transmembrane</keyword>
<evidence type="ECO:0000313" key="9">
    <source>
        <dbReference type="Proteomes" id="UP000541444"/>
    </source>
</evidence>
<keyword evidence="9" id="KW-1185">Reference proteome</keyword>
<sequence length="325" mass="35995">MFRVGFVGPVGHFWYEYLDRFMKVRLQLPPKSIRFVAAEVALDGIIFGPLDLCVFFTYMGLTSAKSIPQVKEDLKRDFLPTLVLEGGCPFIIDRATGRCSLEEVDSLFSLCKGAKKDKADATEGHNHLLLSFSPHPAMVTRYEDAVTSQIGFFLPDNLHQIPKARFWLMRIQGAYLEGLYNLDRDIGITDDDDKTGARYSKPNSNELASAINEGLYFYEQKLRARQSNNKRLSTALGSRDGDPKTPTLAHGFPNPKSSSSSEKPGHVNFQKRQKNSPSNSVAFFFGSTPPESHCIASSMLSAAPHGIPSGSSPPVDSLQKPFPPF</sequence>
<proteinExistence type="inferred from homology"/>
<dbReference type="EMBL" id="JACGCM010001129">
    <property type="protein sequence ID" value="KAF6161418.1"/>
    <property type="molecule type" value="Genomic_DNA"/>
</dbReference>
<feature type="region of interest" description="Disordered" evidence="7">
    <location>
        <begin position="232"/>
        <end position="284"/>
    </location>
</feature>
<evidence type="ECO:0000256" key="7">
    <source>
        <dbReference type="SAM" id="MobiDB-lite"/>
    </source>
</evidence>
<dbReference type="PANTHER" id="PTHR11266:SF17">
    <property type="entry name" value="PROTEIN MPV17"/>
    <property type="match status" value="1"/>
</dbReference>
<evidence type="ECO:0000256" key="5">
    <source>
        <dbReference type="ARBA" id="ARBA00023136"/>
    </source>
</evidence>
<dbReference type="Proteomes" id="UP000541444">
    <property type="component" value="Unassembled WGS sequence"/>
</dbReference>
<comment type="subcellular location">
    <subcellularLocation>
        <location evidence="1">Membrane</location>
        <topology evidence="1">Multi-pass membrane protein</topology>
    </subcellularLocation>
</comment>
<dbReference type="AlphaFoldDB" id="A0A7J7N3D1"/>
<comment type="similarity">
    <text evidence="2 6">Belongs to the peroxisomal membrane protein PXMP2/4 family.</text>
</comment>
<gene>
    <name evidence="8" type="ORF">GIB67_009297</name>
</gene>
<evidence type="ECO:0000313" key="8">
    <source>
        <dbReference type="EMBL" id="KAF6161418.1"/>
    </source>
</evidence>
<evidence type="ECO:0000256" key="6">
    <source>
        <dbReference type="RuleBase" id="RU363053"/>
    </source>
</evidence>
<protein>
    <submittedName>
        <fullName evidence="8">Uncharacterized protein</fullName>
    </submittedName>
</protein>
<dbReference type="GO" id="GO:0005737">
    <property type="term" value="C:cytoplasm"/>
    <property type="evidence" value="ECO:0007669"/>
    <property type="project" value="TreeGrafter"/>
</dbReference>
<keyword evidence="5" id="KW-0472">Membrane</keyword>
<comment type="caution">
    <text evidence="8">The sequence shown here is derived from an EMBL/GenBank/DDBJ whole genome shotgun (WGS) entry which is preliminary data.</text>
</comment>
<accession>A0A7J7N3D1</accession>
<keyword evidence="4" id="KW-1133">Transmembrane helix</keyword>
<dbReference type="OrthoDB" id="340227at2759"/>
<name>A0A7J7N3D1_9MAGN</name>
<feature type="region of interest" description="Disordered" evidence="7">
    <location>
        <begin position="301"/>
        <end position="325"/>
    </location>
</feature>
<dbReference type="InterPro" id="IPR007248">
    <property type="entry name" value="Mpv17_PMP22"/>
</dbReference>
<evidence type="ECO:0000256" key="2">
    <source>
        <dbReference type="ARBA" id="ARBA00006824"/>
    </source>
</evidence>
<organism evidence="8 9">
    <name type="scientific">Kingdonia uniflora</name>
    <dbReference type="NCBI Taxonomy" id="39325"/>
    <lineage>
        <taxon>Eukaryota</taxon>
        <taxon>Viridiplantae</taxon>
        <taxon>Streptophyta</taxon>
        <taxon>Embryophyta</taxon>
        <taxon>Tracheophyta</taxon>
        <taxon>Spermatophyta</taxon>
        <taxon>Magnoliopsida</taxon>
        <taxon>Ranunculales</taxon>
        <taxon>Circaeasteraceae</taxon>
        <taxon>Kingdonia</taxon>
    </lineage>
</organism>
<dbReference type="GO" id="GO:0016020">
    <property type="term" value="C:membrane"/>
    <property type="evidence" value="ECO:0007669"/>
    <property type="project" value="UniProtKB-SubCell"/>
</dbReference>
<evidence type="ECO:0000256" key="3">
    <source>
        <dbReference type="ARBA" id="ARBA00022692"/>
    </source>
</evidence>